<feature type="transmembrane region" description="Helical" evidence="7">
    <location>
        <begin position="458"/>
        <end position="478"/>
    </location>
</feature>
<comment type="similarity">
    <text evidence="6">Belongs to the ABC-4 integral membrane protein family.</text>
</comment>
<keyword evidence="8" id="KW-0732">Signal</keyword>
<keyword evidence="2" id="KW-1003">Cell membrane</keyword>
<evidence type="ECO:0000256" key="2">
    <source>
        <dbReference type="ARBA" id="ARBA00022475"/>
    </source>
</evidence>
<evidence type="ECO:0000256" key="4">
    <source>
        <dbReference type="ARBA" id="ARBA00022989"/>
    </source>
</evidence>
<feature type="transmembrane region" description="Helical" evidence="7">
    <location>
        <begin position="942"/>
        <end position="961"/>
    </location>
</feature>
<gene>
    <name evidence="10" type="ORF">SAMN05216499_12049</name>
</gene>
<evidence type="ECO:0000256" key="8">
    <source>
        <dbReference type="SAM" id="SignalP"/>
    </source>
</evidence>
<dbReference type="PANTHER" id="PTHR30572:SF4">
    <property type="entry name" value="ABC TRANSPORTER PERMEASE YTRF"/>
    <property type="match status" value="1"/>
</dbReference>
<evidence type="ECO:0000256" key="3">
    <source>
        <dbReference type="ARBA" id="ARBA00022692"/>
    </source>
</evidence>
<dbReference type="Proteomes" id="UP000184111">
    <property type="component" value="Unassembled WGS sequence"/>
</dbReference>
<feature type="transmembrane region" description="Helical" evidence="7">
    <location>
        <begin position="515"/>
        <end position="538"/>
    </location>
</feature>
<comment type="subcellular location">
    <subcellularLocation>
        <location evidence="1">Cell membrane</location>
        <topology evidence="1">Multi-pass membrane protein</topology>
    </subcellularLocation>
</comment>
<sequence length="1076" mass="109466">MSVLLCATALATLVTLAGSSVGSGEIRRLATDPGAQISVNASFDPQGMAAADRDVRAAAARVFAGVPQRTYVGLLGTAPVAVKRVDGGTKVPDGPGGSGLHPVAVQDGRAFGRLVAGRWPADAADAPAGAFTALPGVRVGTGSTAPVDAAVPDSLARRLGLRPGSRMLVQDDFSRTMTLRISGVFQANGAAGFWPAMAGDLSEDAGASQKLLVVPVAALNGSAVLNGHLTAHWSVQPDFSRLGAGDLAGLRDRVHAFSGSRIALSVFRGKQPPLDDLKISSGLPGAIDQLAVPAVAARSELYLPSVMLAVLALATLVLAGRQMTVRRRAELALQQARGSGTLRLLRGAGAEWALTGIPAALAAPYAAGLLHPGSRGRGAWAAVGLTLLVHAGAVMLPALPQVRLPAARGARAAVAQRLGADLALLAVAVLGYLELRRHHALIGAAGASAGGSLSVDPVLVLVPALASGAAALLLLRLLPLTSRLLDASGRRSRALIGALAGWQLSRRSARNAGPVVLMCLAVSASAFATTALACLGGLTSEQAAYTVGADVRVDPTAQDSYSSAVLNGAYRALPAVTGVTPVTRTTANLPGGATEELVGTLAGPAPRPRSPIVYGVALPGRPTALLLDETLRSAGDTPAPVLALTVQDATGLQSTVSAALPAADGARHLLVVPLDLPLTGGHPRTYPLTVTAVNVLPTPGVHPARLDLRLNRIGSRGATDRWAAALPAGQVWTDGTNHAADARAAACGTNGPDSYAYVGAPGVCAIVPGGTGLLRADVSTGFQDPRKGSGQDADTYEVETAPGGQVRFVASPVGGPAPLPVMADATALRDGHLVVGSTTRLDVGLGSPVTARIVGEPGSLRGLGRGQGHLIADQRQLATALTLAGGLQQDPAFWWIGSRDSARTAAAIEAEPALGSVTTATSAAAALRSDPFRHGLRRVLELVRWLAPCFAVVAFTVHAVVSTRQRRKEFALLRAIGIRSQGLSVLLSAEQLGLALFAVVPGALMGMALASTVLPLVTLDDSGRPPYPPLPVVLPWGTVALVTVLTALAISAVVLALARLLARVDLVRVLRAGEDR</sequence>
<dbReference type="RefSeq" id="WP_235002443.1">
    <property type="nucleotide sequence ID" value="NZ_FRBI01000020.1"/>
</dbReference>
<evidence type="ECO:0000256" key="6">
    <source>
        <dbReference type="ARBA" id="ARBA00038076"/>
    </source>
</evidence>
<dbReference type="GO" id="GO:0005886">
    <property type="term" value="C:plasma membrane"/>
    <property type="evidence" value="ECO:0007669"/>
    <property type="project" value="UniProtKB-SubCell"/>
</dbReference>
<keyword evidence="11" id="KW-1185">Reference proteome</keyword>
<feature type="transmembrane region" description="Helical" evidence="7">
    <location>
        <begin position="992"/>
        <end position="1014"/>
    </location>
</feature>
<dbReference type="GO" id="GO:0022857">
    <property type="term" value="F:transmembrane transporter activity"/>
    <property type="evidence" value="ECO:0007669"/>
    <property type="project" value="TreeGrafter"/>
</dbReference>
<dbReference type="PANTHER" id="PTHR30572">
    <property type="entry name" value="MEMBRANE COMPONENT OF TRANSPORTER-RELATED"/>
    <property type="match status" value="1"/>
</dbReference>
<feature type="transmembrane region" description="Helical" evidence="7">
    <location>
        <begin position="301"/>
        <end position="319"/>
    </location>
</feature>
<dbReference type="InterPro" id="IPR050250">
    <property type="entry name" value="Macrolide_Exporter_MacB"/>
</dbReference>
<protein>
    <submittedName>
        <fullName evidence="10">FtsX-like permease family protein</fullName>
    </submittedName>
</protein>
<dbReference type="STRING" id="310782.SAMN05216499_12049"/>
<evidence type="ECO:0000313" key="10">
    <source>
        <dbReference type="EMBL" id="SHN08924.1"/>
    </source>
</evidence>
<keyword evidence="3 7" id="KW-0812">Transmembrane</keyword>
<proteinExistence type="inferred from homology"/>
<organism evidence="10 11">
    <name type="scientific">Actinacidiphila paucisporea</name>
    <dbReference type="NCBI Taxonomy" id="310782"/>
    <lineage>
        <taxon>Bacteria</taxon>
        <taxon>Bacillati</taxon>
        <taxon>Actinomycetota</taxon>
        <taxon>Actinomycetes</taxon>
        <taxon>Kitasatosporales</taxon>
        <taxon>Streptomycetaceae</taxon>
        <taxon>Actinacidiphila</taxon>
    </lineage>
</organism>
<dbReference type="EMBL" id="FRBI01000020">
    <property type="protein sequence ID" value="SHN08924.1"/>
    <property type="molecule type" value="Genomic_DNA"/>
</dbReference>
<evidence type="ECO:0000256" key="5">
    <source>
        <dbReference type="ARBA" id="ARBA00023136"/>
    </source>
</evidence>
<evidence type="ECO:0000256" key="1">
    <source>
        <dbReference type="ARBA" id="ARBA00004651"/>
    </source>
</evidence>
<feature type="transmembrane region" description="Helical" evidence="7">
    <location>
        <begin position="1034"/>
        <end position="1061"/>
    </location>
</feature>
<keyword evidence="4 7" id="KW-1133">Transmembrane helix</keyword>
<feature type="chain" id="PRO_5038442936" evidence="8">
    <location>
        <begin position="18"/>
        <end position="1076"/>
    </location>
</feature>
<keyword evidence="5 7" id="KW-0472">Membrane</keyword>
<reference evidence="10 11" key="1">
    <citation type="submission" date="2016-11" db="EMBL/GenBank/DDBJ databases">
        <authorList>
            <person name="Jaros S."/>
            <person name="Januszkiewicz K."/>
            <person name="Wedrychowicz H."/>
        </authorList>
    </citation>
    <scope>NUCLEOTIDE SEQUENCE [LARGE SCALE GENOMIC DNA]</scope>
    <source>
        <strain evidence="10 11">CGMCC 4.2025</strain>
    </source>
</reference>
<evidence type="ECO:0000259" key="9">
    <source>
        <dbReference type="Pfam" id="PF02687"/>
    </source>
</evidence>
<dbReference type="InterPro" id="IPR003838">
    <property type="entry name" value="ABC3_permease_C"/>
</dbReference>
<dbReference type="Pfam" id="PF02687">
    <property type="entry name" value="FtsX"/>
    <property type="match status" value="1"/>
</dbReference>
<dbReference type="AlphaFoldDB" id="A0A1M7NY03"/>
<name>A0A1M7NY03_9ACTN</name>
<evidence type="ECO:0000313" key="11">
    <source>
        <dbReference type="Proteomes" id="UP000184111"/>
    </source>
</evidence>
<feature type="transmembrane region" description="Helical" evidence="7">
    <location>
        <begin position="414"/>
        <end position="433"/>
    </location>
</feature>
<feature type="domain" description="ABC3 transporter permease C-terminal" evidence="9">
    <location>
        <begin position="951"/>
        <end position="1059"/>
    </location>
</feature>
<feature type="transmembrane region" description="Helical" evidence="7">
    <location>
        <begin position="344"/>
        <end position="367"/>
    </location>
</feature>
<feature type="signal peptide" evidence="8">
    <location>
        <begin position="1"/>
        <end position="17"/>
    </location>
</feature>
<accession>A0A1M7NY03</accession>
<evidence type="ECO:0000256" key="7">
    <source>
        <dbReference type="SAM" id="Phobius"/>
    </source>
</evidence>
<feature type="transmembrane region" description="Helical" evidence="7">
    <location>
        <begin position="379"/>
        <end position="402"/>
    </location>
</feature>